<dbReference type="Gene3D" id="3.40.50.720">
    <property type="entry name" value="NAD(P)-binding Rossmann-like Domain"/>
    <property type="match status" value="1"/>
</dbReference>
<dbReference type="InterPro" id="IPR036291">
    <property type="entry name" value="NAD(P)-bd_dom_sf"/>
</dbReference>
<dbReference type="PANTHER" id="PTHR43544:SF7">
    <property type="entry name" value="NADB-LER2"/>
    <property type="match status" value="1"/>
</dbReference>
<reference evidence="4" key="1">
    <citation type="journal article" date="2022" name="New Phytol.">
        <title>Evolutionary transition to the ectomycorrhizal habit in the genomes of a hyperdiverse lineage of mushroom-forming fungi.</title>
        <authorList>
            <person name="Looney B."/>
            <person name="Miyauchi S."/>
            <person name="Morin E."/>
            <person name="Drula E."/>
            <person name="Courty P.E."/>
            <person name="Kohler A."/>
            <person name="Kuo A."/>
            <person name="LaButti K."/>
            <person name="Pangilinan J."/>
            <person name="Lipzen A."/>
            <person name="Riley R."/>
            <person name="Andreopoulos W."/>
            <person name="He G."/>
            <person name="Johnson J."/>
            <person name="Nolan M."/>
            <person name="Tritt A."/>
            <person name="Barry K.W."/>
            <person name="Grigoriev I.V."/>
            <person name="Nagy L.G."/>
            <person name="Hibbett D."/>
            <person name="Henrissat B."/>
            <person name="Matheny P.B."/>
            <person name="Labbe J."/>
            <person name="Martin F.M."/>
        </authorList>
    </citation>
    <scope>NUCLEOTIDE SEQUENCE</scope>
    <source>
        <strain evidence="4">BPL690</strain>
    </source>
</reference>
<dbReference type="InterPro" id="IPR051468">
    <property type="entry name" value="Fungal_SecMetab_SDRs"/>
</dbReference>
<evidence type="ECO:0000256" key="3">
    <source>
        <dbReference type="ARBA" id="ARBA00023002"/>
    </source>
</evidence>
<keyword evidence="2" id="KW-0521">NADP</keyword>
<protein>
    <submittedName>
        <fullName evidence="4">NAD-P-binding protein</fullName>
    </submittedName>
</protein>
<keyword evidence="5" id="KW-1185">Reference proteome</keyword>
<dbReference type="InterPro" id="IPR002347">
    <property type="entry name" value="SDR_fam"/>
</dbReference>
<proteinExistence type="inferred from homology"/>
<dbReference type="SUPFAM" id="SSF51735">
    <property type="entry name" value="NAD(P)-binding Rossmann-fold domains"/>
    <property type="match status" value="1"/>
</dbReference>
<dbReference type="Proteomes" id="UP001203297">
    <property type="component" value="Unassembled WGS sequence"/>
</dbReference>
<evidence type="ECO:0000313" key="4">
    <source>
        <dbReference type="EMBL" id="KAI0296287.1"/>
    </source>
</evidence>
<dbReference type="Pfam" id="PF00106">
    <property type="entry name" value="adh_short"/>
    <property type="match status" value="1"/>
</dbReference>
<dbReference type="EMBL" id="WTXG01000050">
    <property type="protein sequence ID" value="KAI0296287.1"/>
    <property type="molecule type" value="Genomic_DNA"/>
</dbReference>
<dbReference type="GO" id="GO:0005737">
    <property type="term" value="C:cytoplasm"/>
    <property type="evidence" value="ECO:0007669"/>
    <property type="project" value="TreeGrafter"/>
</dbReference>
<organism evidence="4 5">
    <name type="scientific">Multifurca ochricompacta</name>
    <dbReference type="NCBI Taxonomy" id="376703"/>
    <lineage>
        <taxon>Eukaryota</taxon>
        <taxon>Fungi</taxon>
        <taxon>Dikarya</taxon>
        <taxon>Basidiomycota</taxon>
        <taxon>Agaricomycotina</taxon>
        <taxon>Agaricomycetes</taxon>
        <taxon>Russulales</taxon>
        <taxon>Russulaceae</taxon>
        <taxon>Multifurca</taxon>
    </lineage>
</organism>
<evidence type="ECO:0000313" key="5">
    <source>
        <dbReference type="Proteomes" id="UP001203297"/>
    </source>
</evidence>
<dbReference type="GO" id="GO:0016491">
    <property type="term" value="F:oxidoreductase activity"/>
    <property type="evidence" value="ECO:0007669"/>
    <property type="project" value="TreeGrafter"/>
</dbReference>
<comment type="similarity">
    <text evidence="1">Belongs to the short-chain dehydrogenases/reductases (SDR) family.</text>
</comment>
<name>A0AAD4M1I8_9AGAM</name>
<comment type="caution">
    <text evidence="4">The sequence shown here is derived from an EMBL/GenBank/DDBJ whole genome shotgun (WGS) entry which is preliminary data.</text>
</comment>
<dbReference type="PANTHER" id="PTHR43544">
    <property type="entry name" value="SHORT-CHAIN DEHYDROGENASE/REDUCTASE"/>
    <property type="match status" value="1"/>
</dbReference>
<dbReference type="AlphaFoldDB" id="A0AAD4M1I8"/>
<gene>
    <name evidence="4" type="ORF">B0F90DRAFT_1811341</name>
</gene>
<dbReference type="PRINTS" id="PR00081">
    <property type="entry name" value="GDHRDH"/>
</dbReference>
<keyword evidence="3" id="KW-0560">Oxidoreductase</keyword>
<evidence type="ECO:0000256" key="2">
    <source>
        <dbReference type="ARBA" id="ARBA00022857"/>
    </source>
</evidence>
<evidence type="ECO:0000256" key="1">
    <source>
        <dbReference type="ARBA" id="ARBA00006484"/>
    </source>
</evidence>
<sequence length="211" mass="22831">MATTHTWLLKPGYRLEIVKQLLASSSNIVIASCRKPDEATELKELEIKSPGRLHLVTLDILDGASIKASMEGENTAFEVDEDSFSRTLKSNVVGPALTAQAYLPYLEKGTKKTIVNISSALGSLAVIFDSRYAAYSASKAALNMLTQKQAKARKDIISISLDPGWVQTDMGGPNADIKPQVSVGGLLKVITTATPEKSGKYIRYTGEELAW</sequence>
<accession>A0AAD4M1I8</accession>